<dbReference type="EMBL" id="CP002656">
    <property type="protein sequence ID" value="AEB95296.1"/>
    <property type="molecule type" value="Genomic_DNA"/>
</dbReference>
<dbReference type="Gene3D" id="2.40.400.10">
    <property type="entry name" value="Acetoacetate decarboxylase-like"/>
    <property type="match status" value="1"/>
</dbReference>
<sequence length="267" mass="30987">MREEKEFTMPITRSGNSQTVFPPPWYYGVTYVAAHVRFDGADRILPPFFNTDGEGWVYIAEFVSTAERNWDYMYLEPDLVQYMEGAIGLKVEYNGGNYMYFPFMWVDKDWALVRGWLDGYPKKLALIRMTKLHPLMPKYNAPQPGLKMGGYVTRGGGHMIRLRLELEDRSESLPLKNFGPPINVRRFASRGENEEDVYEIVSRQRDESRYGEIWKGSAEVDIGGYVNDELNSLSLRETLGGYFYTLYFKVTKTILLEKVEGRLETSR</sequence>
<dbReference type="SUPFAM" id="SSF160104">
    <property type="entry name" value="Acetoacetate decarboxylase-like"/>
    <property type="match status" value="1"/>
</dbReference>
<dbReference type="GeneID" id="10493382"/>
<dbReference type="KEGG" id="mcn:Mcup_1191"/>
<dbReference type="Pfam" id="PF06314">
    <property type="entry name" value="ADC"/>
    <property type="match status" value="1"/>
</dbReference>
<dbReference type="OrthoDB" id="371950at2157"/>
<dbReference type="AlphaFoldDB" id="F4G398"/>
<name>F4G398_METCR</name>
<reference evidence="1 2" key="1">
    <citation type="journal article" date="2011" name="J. Bacteriol.">
        <title>Complete genome sequence of Metallosphaera cuprina, a metal sulfide-oxidizing archaeon from a hot spring.</title>
        <authorList>
            <person name="Liu L.J."/>
            <person name="You X.Y."/>
            <person name="Zheng H."/>
            <person name="Wang S."/>
            <person name="Jiang C.Y."/>
            <person name="Liu S.J."/>
        </authorList>
    </citation>
    <scope>NUCLEOTIDE SEQUENCE [LARGE SCALE GENOMIC DNA]</scope>
    <source>
        <strain evidence="1 2">Ar-4</strain>
    </source>
</reference>
<evidence type="ECO:0000313" key="1">
    <source>
        <dbReference type="EMBL" id="AEB95296.1"/>
    </source>
</evidence>
<gene>
    <name evidence="1" type="ordered locus">Mcup_1191</name>
</gene>
<dbReference type="InterPro" id="IPR010451">
    <property type="entry name" value="Acetoacetate_decarboxylase"/>
</dbReference>
<dbReference type="PATRIC" id="fig|1006006.8.peg.1187"/>
<dbReference type="eggNOG" id="arCOG04489">
    <property type="taxonomic scope" value="Archaea"/>
</dbReference>
<dbReference type="STRING" id="1006006.Mcup_1191"/>
<evidence type="ECO:0008006" key="3">
    <source>
        <dbReference type="Google" id="ProtNLM"/>
    </source>
</evidence>
<dbReference type="Proteomes" id="UP000007812">
    <property type="component" value="Chromosome"/>
</dbReference>
<dbReference type="GO" id="GO:0016829">
    <property type="term" value="F:lyase activity"/>
    <property type="evidence" value="ECO:0007669"/>
    <property type="project" value="InterPro"/>
</dbReference>
<protein>
    <recommendedName>
        <fullName evidence="3">Acetoacetate decarboxylase</fullName>
    </recommendedName>
</protein>
<dbReference type="HOGENOM" id="CLU_091354_0_0_2"/>
<proteinExistence type="predicted"/>
<dbReference type="RefSeq" id="WP_013737794.1">
    <property type="nucleotide sequence ID" value="NC_015435.1"/>
</dbReference>
<accession>F4G398</accession>
<organism evidence="1 2">
    <name type="scientific">Metallosphaera cuprina (strain Ar-4)</name>
    <dbReference type="NCBI Taxonomy" id="1006006"/>
    <lineage>
        <taxon>Archaea</taxon>
        <taxon>Thermoproteota</taxon>
        <taxon>Thermoprotei</taxon>
        <taxon>Sulfolobales</taxon>
        <taxon>Sulfolobaceae</taxon>
        <taxon>Metallosphaera</taxon>
    </lineage>
</organism>
<evidence type="ECO:0000313" key="2">
    <source>
        <dbReference type="Proteomes" id="UP000007812"/>
    </source>
</evidence>
<dbReference type="InterPro" id="IPR023375">
    <property type="entry name" value="ADC_dom_sf"/>
</dbReference>
<keyword evidence="2" id="KW-1185">Reference proteome</keyword>